<comment type="caution">
    <text evidence="1">The sequence shown here is derived from an EMBL/GenBank/DDBJ whole genome shotgun (WGS) entry which is preliminary data.</text>
</comment>
<dbReference type="RefSeq" id="WP_152762481.1">
    <property type="nucleotide sequence ID" value="NZ_WHLY01000002.1"/>
</dbReference>
<reference evidence="1 2" key="1">
    <citation type="submission" date="2019-10" db="EMBL/GenBank/DDBJ databases">
        <title>Draft Genome Sequence of Cytophagaceae sp. SJW1-29.</title>
        <authorList>
            <person name="Choi A."/>
        </authorList>
    </citation>
    <scope>NUCLEOTIDE SEQUENCE [LARGE SCALE GENOMIC DNA]</scope>
    <source>
        <strain evidence="1 2">SJW1-29</strain>
    </source>
</reference>
<sequence>MNTTKLTGEEGKFISSAQAAEFTGRFHEKKKKEGQKPGTYVEAQFYGNKQLQKLMKKDGCVGLRFYFGVSEDRELADHVVVVAVDADGKDLTRTRVGLKDMPAGDDDALAGGPCCPHNCNP</sequence>
<evidence type="ECO:0000313" key="1">
    <source>
        <dbReference type="EMBL" id="MPR35433.1"/>
    </source>
</evidence>
<dbReference type="EMBL" id="WHLY01000002">
    <property type="protein sequence ID" value="MPR35433.1"/>
    <property type="molecule type" value="Genomic_DNA"/>
</dbReference>
<dbReference type="AlphaFoldDB" id="A0A7C9FZ34"/>
<gene>
    <name evidence="1" type="ORF">GBK04_19270</name>
</gene>
<dbReference type="Proteomes" id="UP000479293">
    <property type="component" value="Unassembled WGS sequence"/>
</dbReference>
<evidence type="ECO:0000313" key="2">
    <source>
        <dbReference type="Proteomes" id="UP000479293"/>
    </source>
</evidence>
<protein>
    <submittedName>
        <fullName evidence="1">Uncharacterized protein</fullName>
    </submittedName>
</protein>
<organism evidence="1 2">
    <name type="scientific">Salmonirosea aquatica</name>
    <dbReference type="NCBI Taxonomy" id="2654236"/>
    <lineage>
        <taxon>Bacteria</taxon>
        <taxon>Pseudomonadati</taxon>
        <taxon>Bacteroidota</taxon>
        <taxon>Cytophagia</taxon>
        <taxon>Cytophagales</taxon>
        <taxon>Spirosomataceae</taxon>
        <taxon>Salmonirosea</taxon>
    </lineage>
</organism>
<accession>A0A7C9FZ34</accession>
<keyword evidence="2" id="KW-1185">Reference proteome</keyword>
<name>A0A7C9FZ34_9BACT</name>
<proteinExistence type="predicted"/>